<evidence type="ECO:0000256" key="2">
    <source>
        <dbReference type="ARBA" id="ARBA00008017"/>
    </source>
</evidence>
<organism evidence="10 11">
    <name type="scientific">Bizionia sediminis</name>
    <dbReference type="NCBI Taxonomy" id="1737064"/>
    <lineage>
        <taxon>Bacteria</taxon>
        <taxon>Pseudomonadati</taxon>
        <taxon>Bacteroidota</taxon>
        <taxon>Flavobacteriia</taxon>
        <taxon>Flavobacteriales</taxon>
        <taxon>Flavobacteriaceae</taxon>
        <taxon>Bizionia</taxon>
    </lineage>
</organism>
<dbReference type="Proteomes" id="UP001597472">
    <property type="component" value="Unassembled WGS sequence"/>
</dbReference>
<sequence>MKNQFSEALDNLYNKLEVWFNTIIEYLPNFGLAILVVIASYIAAKHINKLTFRLVSKHVSQDSVSKMVSRLSAIVIVLLGLFLSLGILNLSKTLTSLLATAGVAGLAIGLALQNTLSNTVAGIVLSFRKKIQIGNWVETNGFSGEILDINLKNFVLKEADNKVVILPNKAILENPLKNYALTKTMRIHITCGVGYESDLEHVKALTQKAISNAFNGVETADDVEFYYTEFADSSINYVCRFWIEAINMKDKLAAQSKAMMAIKAAYDKAGINIPFPIRTLEFNNQLNLKQANK</sequence>
<evidence type="ECO:0000256" key="6">
    <source>
        <dbReference type="ARBA" id="ARBA00023136"/>
    </source>
</evidence>
<dbReference type="Gene3D" id="1.10.287.1260">
    <property type="match status" value="1"/>
</dbReference>
<protein>
    <submittedName>
        <fullName evidence="10">Mechanosensitive ion channel family protein</fullName>
    </submittedName>
</protein>
<keyword evidence="6 7" id="KW-0472">Membrane</keyword>
<keyword evidence="11" id="KW-1185">Reference proteome</keyword>
<dbReference type="RefSeq" id="WP_376891841.1">
    <property type="nucleotide sequence ID" value="NZ_JBHULS010000001.1"/>
</dbReference>
<feature type="domain" description="Mechanosensitive ion channel MscS C-terminal" evidence="9">
    <location>
        <begin position="188"/>
        <end position="273"/>
    </location>
</feature>
<reference evidence="11" key="1">
    <citation type="journal article" date="2019" name="Int. J. Syst. Evol. Microbiol.">
        <title>The Global Catalogue of Microorganisms (GCM) 10K type strain sequencing project: providing services to taxonomists for standard genome sequencing and annotation.</title>
        <authorList>
            <consortium name="The Broad Institute Genomics Platform"/>
            <consortium name="The Broad Institute Genome Sequencing Center for Infectious Disease"/>
            <person name="Wu L."/>
            <person name="Ma J."/>
        </authorList>
    </citation>
    <scope>NUCLEOTIDE SEQUENCE [LARGE SCALE GENOMIC DNA]</scope>
    <source>
        <strain evidence="11">KCTC 42587</strain>
    </source>
</reference>
<evidence type="ECO:0000259" key="9">
    <source>
        <dbReference type="Pfam" id="PF21082"/>
    </source>
</evidence>
<dbReference type="InterPro" id="IPR008910">
    <property type="entry name" value="MSC_TM_helix"/>
</dbReference>
<keyword evidence="4 7" id="KW-0812">Transmembrane</keyword>
<proteinExistence type="inferred from homology"/>
<feature type="transmembrane region" description="Helical" evidence="7">
    <location>
        <begin position="26"/>
        <end position="47"/>
    </location>
</feature>
<keyword evidence="5 7" id="KW-1133">Transmembrane helix</keyword>
<dbReference type="Pfam" id="PF00924">
    <property type="entry name" value="MS_channel_2nd"/>
    <property type="match status" value="1"/>
</dbReference>
<evidence type="ECO:0000256" key="3">
    <source>
        <dbReference type="ARBA" id="ARBA00022475"/>
    </source>
</evidence>
<comment type="subcellular location">
    <subcellularLocation>
        <location evidence="1">Cell membrane</location>
        <topology evidence="1">Multi-pass membrane protein</topology>
    </subcellularLocation>
</comment>
<dbReference type="Gene3D" id="3.30.70.100">
    <property type="match status" value="1"/>
</dbReference>
<dbReference type="Pfam" id="PF21082">
    <property type="entry name" value="MS_channel_3rd"/>
    <property type="match status" value="1"/>
</dbReference>
<dbReference type="SUPFAM" id="SSF82689">
    <property type="entry name" value="Mechanosensitive channel protein MscS (YggB), C-terminal domain"/>
    <property type="match status" value="1"/>
</dbReference>
<dbReference type="Pfam" id="PF05552">
    <property type="entry name" value="MS_channel_1st_1"/>
    <property type="match status" value="1"/>
</dbReference>
<accession>A0ABW5KR32</accession>
<keyword evidence="3" id="KW-1003">Cell membrane</keyword>
<evidence type="ECO:0000313" key="11">
    <source>
        <dbReference type="Proteomes" id="UP001597472"/>
    </source>
</evidence>
<dbReference type="InterPro" id="IPR006685">
    <property type="entry name" value="MscS_channel_2nd"/>
</dbReference>
<evidence type="ECO:0000256" key="5">
    <source>
        <dbReference type="ARBA" id="ARBA00022989"/>
    </source>
</evidence>
<feature type="transmembrane region" description="Helical" evidence="7">
    <location>
        <begin position="68"/>
        <end position="88"/>
    </location>
</feature>
<dbReference type="InterPro" id="IPR011014">
    <property type="entry name" value="MscS_channel_TM-2"/>
</dbReference>
<evidence type="ECO:0000256" key="4">
    <source>
        <dbReference type="ARBA" id="ARBA00022692"/>
    </source>
</evidence>
<evidence type="ECO:0000256" key="7">
    <source>
        <dbReference type="SAM" id="Phobius"/>
    </source>
</evidence>
<dbReference type="EMBL" id="JBHULS010000001">
    <property type="protein sequence ID" value="MFD2550898.1"/>
    <property type="molecule type" value="Genomic_DNA"/>
</dbReference>
<feature type="domain" description="Mechanosensitive ion channel MscS" evidence="8">
    <location>
        <begin position="114"/>
        <end position="179"/>
    </location>
</feature>
<evidence type="ECO:0000256" key="1">
    <source>
        <dbReference type="ARBA" id="ARBA00004651"/>
    </source>
</evidence>
<dbReference type="InterPro" id="IPR023408">
    <property type="entry name" value="MscS_beta-dom_sf"/>
</dbReference>
<comment type="similarity">
    <text evidence="2">Belongs to the MscS (TC 1.A.23) family.</text>
</comment>
<dbReference type="SUPFAM" id="SSF82861">
    <property type="entry name" value="Mechanosensitive channel protein MscS (YggB), transmembrane region"/>
    <property type="match status" value="1"/>
</dbReference>
<dbReference type="Gene3D" id="2.30.30.60">
    <property type="match status" value="1"/>
</dbReference>
<gene>
    <name evidence="10" type="ORF">ACFSQP_03620</name>
</gene>
<dbReference type="InterPro" id="IPR049278">
    <property type="entry name" value="MS_channel_C"/>
</dbReference>
<dbReference type="InterPro" id="IPR011066">
    <property type="entry name" value="MscS_channel_C_sf"/>
</dbReference>
<dbReference type="PANTHER" id="PTHR30221">
    <property type="entry name" value="SMALL-CONDUCTANCE MECHANOSENSITIVE CHANNEL"/>
    <property type="match status" value="1"/>
</dbReference>
<dbReference type="InterPro" id="IPR045275">
    <property type="entry name" value="MscS_archaea/bacteria_type"/>
</dbReference>
<comment type="caution">
    <text evidence="10">The sequence shown here is derived from an EMBL/GenBank/DDBJ whole genome shotgun (WGS) entry which is preliminary data.</text>
</comment>
<dbReference type="PANTHER" id="PTHR30221:SF1">
    <property type="entry name" value="SMALL-CONDUCTANCE MECHANOSENSITIVE CHANNEL"/>
    <property type="match status" value="1"/>
</dbReference>
<dbReference type="InterPro" id="IPR010920">
    <property type="entry name" value="LSM_dom_sf"/>
</dbReference>
<evidence type="ECO:0000259" key="8">
    <source>
        <dbReference type="Pfam" id="PF00924"/>
    </source>
</evidence>
<evidence type="ECO:0000313" key="10">
    <source>
        <dbReference type="EMBL" id="MFD2550898.1"/>
    </source>
</evidence>
<dbReference type="SUPFAM" id="SSF50182">
    <property type="entry name" value="Sm-like ribonucleoproteins"/>
    <property type="match status" value="1"/>
</dbReference>
<name>A0ABW5KR32_9FLAO</name>